<dbReference type="PANTHER" id="PTHR38107">
    <property type="match status" value="1"/>
</dbReference>
<organism evidence="8 9">
    <name type="scientific">Swaminathania salitolerans</name>
    <dbReference type="NCBI Taxonomy" id="182838"/>
    <lineage>
        <taxon>Bacteria</taxon>
        <taxon>Pseudomonadati</taxon>
        <taxon>Pseudomonadota</taxon>
        <taxon>Alphaproteobacteria</taxon>
        <taxon>Acetobacterales</taxon>
        <taxon>Acetobacteraceae</taxon>
        <taxon>Swaminathania</taxon>
    </lineage>
</organism>
<dbReference type="InterPro" id="IPR034690">
    <property type="entry name" value="Endolysin_T4_type"/>
</dbReference>
<dbReference type="Pfam" id="PF00959">
    <property type="entry name" value="Phage_lysozyme"/>
    <property type="match status" value="1"/>
</dbReference>
<comment type="catalytic activity">
    <reaction evidence="1 7">
        <text>Hydrolysis of (1-&gt;4)-beta-linkages between N-acetylmuramic acid and N-acetyl-D-glucosamine residues in a peptidoglycan and between N-acetyl-D-glucosamine residues in chitodextrins.</text>
        <dbReference type="EC" id="3.2.1.17"/>
    </reaction>
</comment>
<dbReference type="Gene3D" id="1.10.530.40">
    <property type="match status" value="1"/>
</dbReference>
<name>A0A511BP43_9PROT</name>
<dbReference type="GO" id="GO:0003796">
    <property type="term" value="F:lysozyme activity"/>
    <property type="evidence" value="ECO:0007669"/>
    <property type="project" value="UniProtKB-EC"/>
</dbReference>
<evidence type="ECO:0000256" key="1">
    <source>
        <dbReference type="ARBA" id="ARBA00000632"/>
    </source>
</evidence>
<keyword evidence="4 7" id="KW-0378">Hydrolase</keyword>
<reference evidence="8 9" key="1">
    <citation type="submission" date="2019-07" db="EMBL/GenBank/DDBJ databases">
        <title>Whole genome shotgun sequence of Swaminathania salitolerans NBRC 104436.</title>
        <authorList>
            <person name="Hosoyama A."/>
            <person name="Uohara A."/>
            <person name="Ohji S."/>
            <person name="Ichikawa N."/>
        </authorList>
    </citation>
    <scope>NUCLEOTIDE SEQUENCE [LARGE SCALE GENOMIC DNA]</scope>
    <source>
        <strain evidence="8 9">NBRC 104436</strain>
    </source>
</reference>
<evidence type="ECO:0000256" key="7">
    <source>
        <dbReference type="RuleBase" id="RU003788"/>
    </source>
</evidence>
<sequence length="175" mass="19256">MSVSLNIAMALLRRDDFEGLRLAPYLCPAGFWTIGYGNRTLADGTPVTRLTPPITRDEATALLEITVAGLQKVLAEATVVPLLPWQKGALLSWQFNVGSAAMRKSTLMRLLNRRLYAAAGMQLLRWDKATVDGRLVTLTGLQRRRHVEHEVYQGHSVAGVSLPNRSEPFSSTLSA</sequence>
<protein>
    <recommendedName>
        <fullName evidence="7">Lysozyme</fullName>
        <ecNumber evidence="7">3.2.1.17</ecNumber>
    </recommendedName>
</protein>
<comment type="caution">
    <text evidence="8">The sequence shown here is derived from an EMBL/GenBank/DDBJ whole genome shotgun (WGS) entry which is preliminary data.</text>
</comment>
<dbReference type="RefSeq" id="WP_147093144.1">
    <property type="nucleotide sequence ID" value="NZ_BJVC01000002.1"/>
</dbReference>
<dbReference type="InterPro" id="IPR051018">
    <property type="entry name" value="Bacteriophage_GH24"/>
</dbReference>
<dbReference type="GO" id="GO:0009253">
    <property type="term" value="P:peptidoglycan catabolic process"/>
    <property type="evidence" value="ECO:0007669"/>
    <property type="project" value="InterPro"/>
</dbReference>
<dbReference type="OrthoDB" id="5327667at2"/>
<dbReference type="GO" id="GO:0031640">
    <property type="term" value="P:killing of cells of another organism"/>
    <property type="evidence" value="ECO:0007669"/>
    <property type="project" value="UniProtKB-KW"/>
</dbReference>
<keyword evidence="5" id="KW-1035">Host cytoplasm</keyword>
<keyword evidence="9" id="KW-1185">Reference proteome</keyword>
<keyword evidence="6 7" id="KW-0326">Glycosidase</keyword>
<dbReference type="PANTHER" id="PTHR38107:SF3">
    <property type="entry name" value="LYSOZYME RRRD-RELATED"/>
    <property type="match status" value="1"/>
</dbReference>
<dbReference type="InterPro" id="IPR023347">
    <property type="entry name" value="Lysozyme_dom_sf"/>
</dbReference>
<gene>
    <name evidence="8" type="ORF">SSA02_12530</name>
</gene>
<dbReference type="EMBL" id="BJVC01000002">
    <property type="protein sequence ID" value="GEL02090.1"/>
    <property type="molecule type" value="Genomic_DNA"/>
</dbReference>
<dbReference type="InterPro" id="IPR033907">
    <property type="entry name" value="Endolysin_autolysin"/>
</dbReference>
<dbReference type="GO" id="GO:0042742">
    <property type="term" value="P:defense response to bacterium"/>
    <property type="evidence" value="ECO:0007669"/>
    <property type="project" value="UniProtKB-KW"/>
</dbReference>
<dbReference type="GO" id="GO:0016998">
    <property type="term" value="P:cell wall macromolecule catabolic process"/>
    <property type="evidence" value="ECO:0007669"/>
    <property type="project" value="InterPro"/>
</dbReference>
<proteinExistence type="inferred from homology"/>
<evidence type="ECO:0000256" key="2">
    <source>
        <dbReference type="ARBA" id="ARBA00022529"/>
    </source>
</evidence>
<dbReference type="CDD" id="cd00737">
    <property type="entry name" value="lyz_endolysin_autolysin"/>
    <property type="match status" value="1"/>
</dbReference>
<keyword evidence="3 7" id="KW-0081">Bacteriolytic enzyme</keyword>
<dbReference type="EC" id="3.2.1.17" evidence="7"/>
<dbReference type="InterPro" id="IPR002196">
    <property type="entry name" value="Glyco_hydro_24"/>
</dbReference>
<evidence type="ECO:0000256" key="4">
    <source>
        <dbReference type="ARBA" id="ARBA00022801"/>
    </source>
</evidence>
<evidence type="ECO:0000313" key="8">
    <source>
        <dbReference type="EMBL" id="GEL02090.1"/>
    </source>
</evidence>
<accession>A0A511BP43</accession>
<evidence type="ECO:0000313" key="9">
    <source>
        <dbReference type="Proteomes" id="UP000321405"/>
    </source>
</evidence>
<dbReference type="Proteomes" id="UP000321405">
    <property type="component" value="Unassembled WGS sequence"/>
</dbReference>
<evidence type="ECO:0000256" key="3">
    <source>
        <dbReference type="ARBA" id="ARBA00022638"/>
    </source>
</evidence>
<evidence type="ECO:0000256" key="5">
    <source>
        <dbReference type="ARBA" id="ARBA00023200"/>
    </source>
</evidence>
<keyword evidence="2 7" id="KW-0929">Antimicrobial</keyword>
<comment type="similarity">
    <text evidence="7">Belongs to the glycosyl hydrolase 24 family.</text>
</comment>
<dbReference type="HAMAP" id="MF_04110">
    <property type="entry name" value="ENDOLYSIN_T4"/>
    <property type="match status" value="1"/>
</dbReference>
<evidence type="ECO:0000256" key="6">
    <source>
        <dbReference type="ARBA" id="ARBA00023295"/>
    </source>
</evidence>
<dbReference type="SUPFAM" id="SSF53955">
    <property type="entry name" value="Lysozyme-like"/>
    <property type="match status" value="1"/>
</dbReference>
<dbReference type="AlphaFoldDB" id="A0A511BP43"/>
<dbReference type="InterPro" id="IPR023346">
    <property type="entry name" value="Lysozyme-like_dom_sf"/>
</dbReference>